<dbReference type="EMBL" id="JAWHQM010000021">
    <property type="protein sequence ID" value="KAK5631738.1"/>
    <property type="molecule type" value="Genomic_DNA"/>
</dbReference>
<comment type="caution">
    <text evidence="1">The sequence shown here is derived from an EMBL/GenBank/DDBJ whole genome shotgun (WGS) entry which is preliminary data.</text>
</comment>
<evidence type="ECO:0000313" key="1">
    <source>
        <dbReference type="EMBL" id="KAK5631738.1"/>
    </source>
</evidence>
<protein>
    <submittedName>
        <fullName evidence="1">Uncharacterized protein</fullName>
    </submittedName>
</protein>
<reference evidence="1 2" key="1">
    <citation type="submission" date="2023-10" db="EMBL/GenBank/DDBJ databases">
        <title>Draft genome sequence of Xylaria bambusicola isolate GMP-LS, the root and basal stem rot pathogen of sugarcane in Indonesia.</title>
        <authorList>
            <person name="Selvaraj P."/>
            <person name="Muralishankar V."/>
            <person name="Muruganantham S."/>
            <person name="Sp S."/>
            <person name="Haryani S."/>
            <person name="Lau K.J.X."/>
            <person name="Naqvi N.I."/>
        </authorList>
    </citation>
    <scope>NUCLEOTIDE SEQUENCE [LARGE SCALE GENOMIC DNA]</scope>
    <source>
        <strain evidence="1">GMP-LS</strain>
    </source>
</reference>
<sequence length="127" mass="13690">MPDTVPKKVLLMGFQSDVSVPQHFRDLFGTPDEISAKIRNDHARIQRAGITPVAYLLNSHEVEKGLKDLESLLREGSYDAIGIGAGVRLVPAYSALFERIVNMCIALAPGVPLLFNDGPDGSTAASE</sequence>
<name>A0AAN7UL55_9PEZI</name>
<gene>
    <name evidence="1" type="ORF">RRF57_007452</name>
</gene>
<dbReference type="Proteomes" id="UP001305414">
    <property type="component" value="Unassembled WGS sequence"/>
</dbReference>
<proteinExistence type="predicted"/>
<organism evidence="1 2">
    <name type="scientific">Xylaria bambusicola</name>
    <dbReference type="NCBI Taxonomy" id="326684"/>
    <lineage>
        <taxon>Eukaryota</taxon>
        <taxon>Fungi</taxon>
        <taxon>Dikarya</taxon>
        <taxon>Ascomycota</taxon>
        <taxon>Pezizomycotina</taxon>
        <taxon>Sordariomycetes</taxon>
        <taxon>Xylariomycetidae</taxon>
        <taxon>Xylariales</taxon>
        <taxon>Xylariaceae</taxon>
        <taxon>Xylaria</taxon>
    </lineage>
</organism>
<keyword evidence="2" id="KW-1185">Reference proteome</keyword>
<evidence type="ECO:0000313" key="2">
    <source>
        <dbReference type="Proteomes" id="UP001305414"/>
    </source>
</evidence>
<dbReference type="AlphaFoldDB" id="A0AAN7UL55"/>
<accession>A0AAN7UL55</accession>